<gene>
    <name evidence="3" type="ORF">LCGC14_2411700</name>
</gene>
<feature type="transmembrane region" description="Helical" evidence="2">
    <location>
        <begin position="58"/>
        <end position="82"/>
    </location>
</feature>
<dbReference type="AlphaFoldDB" id="A0A0F9BSC4"/>
<keyword evidence="2" id="KW-0812">Transmembrane</keyword>
<feature type="transmembrane region" description="Helical" evidence="2">
    <location>
        <begin position="88"/>
        <end position="113"/>
    </location>
</feature>
<accession>A0A0F9BSC4</accession>
<sequence>MGTFAIFSMDEPRYNQLLASTVKVPALFFLTLLITFPSLYVFNTLVGSRLRLPSVLRLLVASLGVNLAVLSSLGPIVAFFSVNTTSHPFMILLNVLVFAMSGLLGMMFLLQTLHRLSVALRQRDDTSSRMFTSPEAQSRQPPSDQSAPQGADSPTEASDTAAGEVEAAGQVDAAGAADAADHVDTPAPSAASFHEGSGEELIWAELAEEPGPLDRLEGHFLGRHVKVVFACWMVIFGLVGAQMSWVLRPFIGSPDKPFQWFCPRESNFFEAVWQSVQDLLL</sequence>
<feature type="transmembrane region" description="Helical" evidence="2">
    <location>
        <begin position="26"/>
        <end position="46"/>
    </location>
</feature>
<feature type="compositionally biased region" description="Polar residues" evidence="1">
    <location>
        <begin position="128"/>
        <end position="148"/>
    </location>
</feature>
<feature type="transmembrane region" description="Helical" evidence="2">
    <location>
        <begin position="227"/>
        <end position="247"/>
    </location>
</feature>
<evidence type="ECO:0000313" key="3">
    <source>
        <dbReference type="EMBL" id="KKL24800.1"/>
    </source>
</evidence>
<evidence type="ECO:0000256" key="1">
    <source>
        <dbReference type="SAM" id="MobiDB-lite"/>
    </source>
</evidence>
<organism evidence="3">
    <name type="scientific">marine sediment metagenome</name>
    <dbReference type="NCBI Taxonomy" id="412755"/>
    <lineage>
        <taxon>unclassified sequences</taxon>
        <taxon>metagenomes</taxon>
        <taxon>ecological metagenomes</taxon>
    </lineage>
</organism>
<feature type="compositionally biased region" description="Low complexity" evidence="1">
    <location>
        <begin position="161"/>
        <end position="178"/>
    </location>
</feature>
<keyword evidence="2" id="KW-1133">Transmembrane helix</keyword>
<keyword evidence="2" id="KW-0472">Membrane</keyword>
<dbReference type="EMBL" id="LAZR01036452">
    <property type="protein sequence ID" value="KKL24800.1"/>
    <property type="molecule type" value="Genomic_DNA"/>
</dbReference>
<evidence type="ECO:0000256" key="2">
    <source>
        <dbReference type="SAM" id="Phobius"/>
    </source>
</evidence>
<proteinExistence type="predicted"/>
<protein>
    <submittedName>
        <fullName evidence="3">Uncharacterized protein</fullName>
    </submittedName>
</protein>
<comment type="caution">
    <text evidence="3">The sequence shown here is derived from an EMBL/GenBank/DDBJ whole genome shotgun (WGS) entry which is preliminary data.</text>
</comment>
<feature type="region of interest" description="Disordered" evidence="1">
    <location>
        <begin position="127"/>
        <end position="194"/>
    </location>
</feature>
<name>A0A0F9BSC4_9ZZZZ</name>
<reference evidence="3" key="1">
    <citation type="journal article" date="2015" name="Nature">
        <title>Complex archaea that bridge the gap between prokaryotes and eukaryotes.</title>
        <authorList>
            <person name="Spang A."/>
            <person name="Saw J.H."/>
            <person name="Jorgensen S.L."/>
            <person name="Zaremba-Niedzwiedzka K."/>
            <person name="Martijn J."/>
            <person name="Lind A.E."/>
            <person name="van Eijk R."/>
            <person name="Schleper C."/>
            <person name="Guy L."/>
            <person name="Ettema T.J."/>
        </authorList>
    </citation>
    <scope>NUCLEOTIDE SEQUENCE</scope>
</reference>